<dbReference type="OrthoDB" id="21825at2"/>
<gene>
    <name evidence="13" type="ORF">SAMN02982931_03798</name>
</gene>
<keyword evidence="6" id="KW-0266">Ethylene biosynthesis</keyword>
<dbReference type="Pfam" id="PF14226">
    <property type="entry name" value="DIOX_N"/>
    <property type="match status" value="1"/>
</dbReference>
<organism evidence="13 14">
    <name type="scientific">Bauldia litoralis</name>
    <dbReference type="NCBI Taxonomy" id="665467"/>
    <lineage>
        <taxon>Bacteria</taxon>
        <taxon>Pseudomonadati</taxon>
        <taxon>Pseudomonadota</taxon>
        <taxon>Alphaproteobacteria</taxon>
        <taxon>Hyphomicrobiales</taxon>
        <taxon>Kaistiaceae</taxon>
        <taxon>Bauldia</taxon>
    </lineage>
</organism>
<dbReference type="STRING" id="665467.SAMN02982931_03798"/>
<keyword evidence="11" id="KW-0479">Metal-binding</keyword>
<evidence type="ECO:0000256" key="8">
    <source>
        <dbReference type="ARBA" id="ARBA00031282"/>
    </source>
</evidence>
<evidence type="ECO:0000259" key="12">
    <source>
        <dbReference type="PROSITE" id="PS51471"/>
    </source>
</evidence>
<dbReference type="InterPro" id="IPR050231">
    <property type="entry name" value="Iron_ascorbate_oxido_reductase"/>
</dbReference>
<dbReference type="Proteomes" id="UP000199071">
    <property type="component" value="Unassembled WGS sequence"/>
</dbReference>
<name>A0A1G6DUN2_9HYPH</name>
<evidence type="ECO:0000256" key="1">
    <source>
        <dbReference type="ARBA" id="ARBA00001954"/>
    </source>
</evidence>
<dbReference type="GO" id="GO:0046872">
    <property type="term" value="F:metal ion binding"/>
    <property type="evidence" value="ECO:0007669"/>
    <property type="project" value="UniProtKB-KW"/>
</dbReference>
<dbReference type="PRINTS" id="PR00682">
    <property type="entry name" value="IPNSYNTHASE"/>
</dbReference>
<dbReference type="PANTHER" id="PTHR47990">
    <property type="entry name" value="2-OXOGLUTARATE (2OG) AND FE(II)-DEPENDENT OXYGENASE SUPERFAMILY PROTEIN-RELATED"/>
    <property type="match status" value="1"/>
</dbReference>
<evidence type="ECO:0000256" key="11">
    <source>
        <dbReference type="RuleBase" id="RU003682"/>
    </source>
</evidence>
<evidence type="ECO:0000313" key="13">
    <source>
        <dbReference type="EMBL" id="SDB48830.1"/>
    </source>
</evidence>
<dbReference type="InterPro" id="IPR026992">
    <property type="entry name" value="DIOX_N"/>
</dbReference>
<keyword evidence="14" id="KW-1185">Reference proteome</keyword>
<evidence type="ECO:0000256" key="9">
    <source>
        <dbReference type="ARBA" id="ARBA00047725"/>
    </source>
</evidence>
<reference evidence="13 14" key="1">
    <citation type="submission" date="2016-10" db="EMBL/GenBank/DDBJ databases">
        <authorList>
            <person name="de Groot N.N."/>
        </authorList>
    </citation>
    <scope>NUCLEOTIDE SEQUENCE [LARGE SCALE GENOMIC DNA]</scope>
    <source>
        <strain evidence="13 14">ATCC 35022</strain>
    </source>
</reference>
<dbReference type="AlphaFoldDB" id="A0A1G6DUN2"/>
<dbReference type="PROSITE" id="PS51471">
    <property type="entry name" value="FE2OG_OXY"/>
    <property type="match status" value="1"/>
</dbReference>
<dbReference type="EC" id="1.14.20.7" evidence="3"/>
<keyword evidence="11" id="KW-0560">Oxidoreductase</keyword>
<dbReference type="EMBL" id="FMXQ01000008">
    <property type="protein sequence ID" value="SDB48830.1"/>
    <property type="molecule type" value="Genomic_DNA"/>
</dbReference>
<evidence type="ECO:0000256" key="3">
    <source>
        <dbReference type="ARBA" id="ARBA00012293"/>
    </source>
</evidence>
<evidence type="ECO:0000256" key="2">
    <source>
        <dbReference type="ARBA" id="ARBA00004767"/>
    </source>
</evidence>
<dbReference type="Gene3D" id="2.60.120.330">
    <property type="entry name" value="B-lactam Antibiotic, Isopenicillin N Synthase, Chain"/>
    <property type="match status" value="1"/>
</dbReference>
<dbReference type="RefSeq" id="WP_090878826.1">
    <property type="nucleotide sequence ID" value="NZ_FMXQ01000008.1"/>
</dbReference>
<dbReference type="GO" id="GO:0102276">
    <property type="term" value="F:2-oxoglutarate oxygenase/decarboxylase (ethylene-forming) activity"/>
    <property type="evidence" value="ECO:0007669"/>
    <property type="project" value="UniProtKB-EC"/>
</dbReference>
<comment type="cofactor">
    <cofactor evidence="1">
        <name>Fe(2+)</name>
        <dbReference type="ChEBI" id="CHEBI:29033"/>
    </cofactor>
</comment>
<comment type="similarity">
    <text evidence="11">Belongs to the iron/ascorbate-dependent oxidoreductase family.</text>
</comment>
<proteinExistence type="inferred from homology"/>
<dbReference type="GO" id="GO:0009693">
    <property type="term" value="P:ethylene biosynthetic process"/>
    <property type="evidence" value="ECO:0007669"/>
    <property type="project" value="UniProtKB-KW"/>
</dbReference>
<feature type="domain" description="Fe2OG dioxygenase" evidence="12">
    <location>
        <begin position="178"/>
        <end position="285"/>
    </location>
</feature>
<dbReference type="InterPro" id="IPR027443">
    <property type="entry name" value="IPNS-like_sf"/>
</dbReference>
<protein>
    <recommendedName>
        <fullName evidence="5">2-oxoglutarate-dependent ethylene/succinate-forming enzyme</fullName>
        <ecNumber evidence="4">1.13.12.19</ecNumber>
        <ecNumber evidence="3">1.14.20.7</ecNumber>
    </recommendedName>
    <alternativeName>
        <fullName evidence="7">2-oxoglutarate dioxygenase (ethylene-forming)</fullName>
    </alternativeName>
    <alternativeName>
        <fullName evidence="8">2-oxoglutarate/L-arginine monooxygenase/decarboxylase (succinate-forming)</fullName>
    </alternativeName>
</protein>
<dbReference type="EC" id="1.13.12.19" evidence="4"/>
<evidence type="ECO:0000256" key="5">
    <source>
        <dbReference type="ARBA" id="ARBA00019045"/>
    </source>
</evidence>
<dbReference type="InterPro" id="IPR044861">
    <property type="entry name" value="IPNS-like_FE2OG_OXY"/>
</dbReference>
<evidence type="ECO:0000256" key="4">
    <source>
        <dbReference type="ARBA" id="ARBA00012531"/>
    </source>
</evidence>
<comment type="catalytic activity">
    <reaction evidence="9">
        <text>2-oxoglutarate + O2 + 2 H(+) = ethene + 3 CO2 + H2O</text>
        <dbReference type="Rhea" id="RHEA:31523"/>
        <dbReference type="ChEBI" id="CHEBI:15377"/>
        <dbReference type="ChEBI" id="CHEBI:15378"/>
        <dbReference type="ChEBI" id="CHEBI:15379"/>
        <dbReference type="ChEBI" id="CHEBI:16526"/>
        <dbReference type="ChEBI" id="CHEBI:16810"/>
        <dbReference type="ChEBI" id="CHEBI:18153"/>
        <dbReference type="EC" id="1.13.12.19"/>
    </reaction>
</comment>
<sequence length="322" mass="35594">MTRKVPVIDLTDFRTGRDKQAVVEQVADACRSIGFLVISGHGVPAEMFDAMLGVSKGFFDLPVETKKRAIPADGSFRGYSELANMSLGQSLGDDAPPDLREGFSVNRVQDKSDPYYSNPAAGKLFAPNVWPDPEDVPGFEQAFSDYYLAMEGVATTLMRIFALALELPEDFFDAKVDKHFTNLVAYHYPPMPAAPKPGQLRGGAHTDFGSLTLVYGHPSVSGLQVWDGSEWEDVPVEPGTLVVNLGDLMAQWTNDLWVSTLHRVANPPESEWDKARYSLIFFHQPNYDCVIESLDQVNPAKYPPTTSGEHLRRKILAMRVAA</sequence>
<dbReference type="InterPro" id="IPR005123">
    <property type="entry name" value="Oxoglu/Fe-dep_dioxygenase_dom"/>
</dbReference>
<evidence type="ECO:0000256" key="6">
    <source>
        <dbReference type="ARBA" id="ARBA00022666"/>
    </source>
</evidence>
<evidence type="ECO:0000313" key="14">
    <source>
        <dbReference type="Proteomes" id="UP000199071"/>
    </source>
</evidence>
<dbReference type="Pfam" id="PF03171">
    <property type="entry name" value="2OG-FeII_Oxy"/>
    <property type="match status" value="1"/>
</dbReference>
<keyword evidence="11" id="KW-0408">Iron</keyword>
<comment type="pathway">
    <text evidence="2">Alkene biosynthesis; ethylene biosynthesis via 2-oxoglutarate.</text>
</comment>
<evidence type="ECO:0000256" key="7">
    <source>
        <dbReference type="ARBA" id="ARBA00031011"/>
    </source>
</evidence>
<dbReference type="SUPFAM" id="SSF51197">
    <property type="entry name" value="Clavaminate synthase-like"/>
    <property type="match status" value="1"/>
</dbReference>
<accession>A0A1G6DUN2</accession>
<comment type="catalytic activity">
    <reaction evidence="10">
        <text>L-arginine + 2-oxoglutarate + O2 = guanidine + L-glutamate 5-semialdehyde + succinate + CO2</text>
        <dbReference type="Rhea" id="RHEA:31535"/>
        <dbReference type="ChEBI" id="CHEBI:15379"/>
        <dbReference type="ChEBI" id="CHEBI:16526"/>
        <dbReference type="ChEBI" id="CHEBI:16810"/>
        <dbReference type="ChEBI" id="CHEBI:30031"/>
        <dbReference type="ChEBI" id="CHEBI:30087"/>
        <dbReference type="ChEBI" id="CHEBI:32682"/>
        <dbReference type="ChEBI" id="CHEBI:58066"/>
        <dbReference type="EC" id="1.14.20.7"/>
    </reaction>
</comment>
<evidence type="ECO:0000256" key="10">
    <source>
        <dbReference type="ARBA" id="ARBA00049359"/>
    </source>
</evidence>